<dbReference type="SUPFAM" id="SSF52833">
    <property type="entry name" value="Thioredoxin-like"/>
    <property type="match status" value="1"/>
</dbReference>
<dbReference type="OrthoDB" id="424426at2"/>
<dbReference type="STRING" id="195913.SAMN04488004_12119"/>
<accession>A0A1I4HZ23</accession>
<gene>
    <name evidence="1" type="ORF">SAMN04488004_12119</name>
</gene>
<dbReference type="RefSeq" id="WP_090190993.1">
    <property type="nucleotide sequence ID" value="NZ_FOTF01000021.1"/>
</dbReference>
<dbReference type="InterPro" id="IPR012863">
    <property type="entry name" value="DUF1636"/>
</dbReference>
<dbReference type="AlphaFoldDB" id="A0A1I4HZ23"/>
<evidence type="ECO:0000313" key="1">
    <source>
        <dbReference type="EMBL" id="SFL47379.1"/>
    </source>
</evidence>
<protein>
    <submittedName>
        <fullName evidence="1">Predicted metal-binding protein</fullName>
    </submittedName>
</protein>
<proteinExistence type="predicted"/>
<dbReference type="Pfam" id="PF07845">
    <property type="entry name" value="DUF1636"/>
    <property type="match status" value="1"/>
</dbReference>
<reference evidence="1 2" key="1">
    <citation type="submission" date="2016-10" db="EMBL/GenBank/DDBJ databases">
        <authorList>
            <person name="de Groot N.N."/>
        </authorList>
    </citation>
    <scope>NUCLEOTIDE SEQUENCE [LARGE SCALE GENOMIC DNA]</scope>
    <source>
        <strain evidence="1 2">DSM 16199</strain>
    </source>
</reference>
<dbReference type="InterPro" id="IPR036249">
    <property type="entry name" value="Thioredoxin-like_sf"/>
</dbReference>
<sequence length="130" mass="13740">MTTWITICDTCKRDGWDLTGAAQTDGEALAALIEDAARDVPDVRTRRVACLMGCKAGCNVAVQAHGKLSYTIGNFEPMAEAAAGIVTYAALHAGSKNGQVPYRDWPQAIKGHFVTRHPPLPVAASDSDAA</sequence>
<dbReference type="Proteomes" id="UP000199550">
    <property type="component" value="Unassembled WGS sequence"/>
</dbReference>
<evidence type="ECO:0000313" key="2">
    <source>
        <dbReference type="Proteomes" id="UP000199550"/>
    </source>
</evidence>
<organism evidence="1 2">
    <name type="scientific">Loktanella salsilacus</name>
    <dbReference type="NCBI Taxonomy" id="195913"/>
    <lineage>
        <taxon>Bacteria</taxon>
        <taxon>Pseudomonadati</taxon>
        <taxon>Pseudomonadota</taxon>
        <taxon>Alphaproteobacteria</taxon>
        <taxon>Rhodobacterales</taxon>
        <taxon>Roseobacteraceae</taxon>
        <taxon>Loktanella</taxon>
    </lineage>
</organism>
<keyword evidence="2" id="KW-1185">Reference proteome</keyword>
<name>A0A1I4HZ23_9RHOB</name>
<dbReference type="EMBL" id="FOTF01000021">
    <property type="protein sequence ID" value="SFL47379.1"/>
    <property type="molecule type" value="Genomic_DNA"/>
</dbReference>